<evidence type="ECO:0000313" key="10">
    <source>
        <dbReference type="Ensembl" id="ENSLACP00000020837.1"/>
    </source>
</evidence>
<dbReference type="Proteomes" id="UP000008672">
    <property type="component" value="Unassembled WGS sequence"/>
</dbReference>
<evidence type="ECO:0000256" key="4">
    <source>
        <dbReference type="ARBA" id="ARBA00022833"/>
    </source>
</evidence>
<reference evidence="10" key="3">
    <citation type="submission" date="2025-09" db="UniProtKB">
        <authorList>
            <consortium name="Ensembl"/>
        </authorList>
    </citation>
    <scope>IDENTIFICATION</scope>
</reference>
<dbReference type="AlphaFoldDB" id="H3BG16"/>
<keyword evidence="5 7" id="KW-0175">Coiled coil</keyword>
<reference evidence="11" key="1">
    <citation type="submission" date="2011-08" db="EMBL/GenBank/DDBJ databases">
        <title>The draft genome of Latimeria chalumnae.</title>
        <authorList>
            <person name="Di Palma F."/>
            <person name="Alfoldi J."/>
            <person name="Johnson J."/>
            <person name="Berlin A."/>
            <person name="Gnerre S."/>
            <person name="Jaffe D."/>
            <person name="MacCallum I."/>
            <person name="Young S."/>
            <person name="Walker B.J."/>
            <person name="Lander E."/>
            <person name="Lindblad-Toh K."/>
        </authorList>
    </citation>
    <scope>NUCLEOTIDE SEQUENCE [LARGE SCALE GENOMIC DNA]</scope>
    <source>
        <strain evidence="11">Wild caught</strain>
    </source>
</reference>
<sequence>KRSAGIDRAHPLRPMCHRKAASLNNIFNPEETGVSRASNSKSRRRSSGFKNIEGLAPSPVHQMQRSVSNHSALEKAWLQEQPKKIQMIEESLEEEIRRKEALIMEKLKRTEEELRRIQKEKERVEEEERKEKERLEKKNVNISEHLDCDPMIRNRNRRDTQSQKSRVHNTDFLARTSYLSHPDEDYQQFNAEKLKKERLLSSNNKIKDRESFFSSEDNQNMEEALSYKTNTPNYSPFISQLTPCSFCGRKFAVDRLSKHAKICKKSQNSKRKVFDSSKARAKGTDLEQYHNRKSKVTSQCKHCPSPKKNTWRQKHESFIRTIRQAREITQQISRGVKPSDLPTLPPEENPDYVPCSHCGRRFAPKVAERHIPKCENIKSRPPAPPQRRR</sequence>
<protein>
    <submittedName>
        <fullName evidence="10">Zinc finger C2HC-type containing 1C</fullName>
    </submittedName>
</protein>
<evidence type="ECO:0000256" key="7">
    <source>
        <dbReference type="SAM" id="Coils"/>
    </source>
</evidence>
<dbReference type="Gene3D" id="3.30.160.60">
    <property type="entry name" value="Classic Zinc Finger"/>
    <property type="match status" value="2"/>
</dbReference>
<evidence type="ECO:0000256" key="8">
    <source>
        <dbReference type="SAM" id="MobiDB-lite"/>
    </source>
</evidence>
<feature type="domain" description="C2HC/C3H-type" evidence="9">
    <location>
        <begin position="240"/>
        <end position="269"/>
    </location>
</feature>
<dbReference type="Pfam" id="PF13913">
    <property type="entry name" value="zf-C2HC_2"/>
    <property type="match status" value="2"/>
</dbReference>
<evidence type="ECO:0000256" key="6">
    <source>
        <dbReference type="PROSITE-ProRule" id="PRU01371"/>
    </source>
</evidence>
<evidence type="ECO:0000256" key="1">
    <source>
        <dbReference type="ARBA" id="ARBA00010843"/>
    </source>
</evidence>
<dbReference type="EMBL" id="AFYH01003232">
    <property type="status" value="NOT_ANNOTATED_CDS"/>
    <property type="molecule type" value="Genomic_DNA"/>
</dbReference>
<comment type="similarity">
    <text evidence="1">Belongs to the ZC2HC1 family.</text>
</comment>
<evidence type="ECO:0000313" key="11">
    <source>
        <dbReference type="Proteomes" id="UP000008672"/>
    </source>
</evidence>
<keyword evidence="3 6" id="KW-0863">Zinc-finger</keyword>
<name>H3BG16_LATCH</name>
<dbReference type="PANTHER" id="PTHR14649:SF1">
    <property type="entry name" value="ZINC FINGER C2HC DOMAIN-CONTAINING PROTEIN 1C"/>
    <property type="match status" value="1"/>
</dbReference>
<keyword evidence="4" id="KW-0862">Zinc</keyword>
<accession>H3BG16</accession>
<gene>
    <name evidence="10" type="primary">ZC2HC1C</name>
</gene>
<dbReference type="PANTHER" id="PTHR14649">
    <property type="entry name" value="ZINC FINGER C2HC DOMAIN-CONTAINING PROTEIN 1C"/>
    <property type="match status" value="1"/>
</dbReference>
<dbReference type="InParanoid" id="H3BG16"/>
<evidence type="ECO:0000256" key="5">
    <source>
        <dbReference type="ARBA" id="ARBA00023054"/>
    </source>
</evidence>
<dbReference type="PROSITE" id="PS52027">
    <property type="entry name" value="ZF_C2HC_C3H"/>
    <property type="match status" value="2"/>
</dbReference>
<evidence type="ECO:0000256" key="2">
    <source>
        <dbReference type="ARBA" id="ARBA00022723"/>
    </source>
</evidence>
<dbReference type="GeneTree" id="ENSGT00940000160947"/>
<dbReference type="InterPro" id="IPR049899">
    <property type="entry name" value="Znf_C2HC_C3H"/>
</dbReference>
<dbReference type="STRING" id="7897.ENSLACP00000020837"/>
<dbReference type="GO" id="GO:0008270">
    <property type="term" value="F:zinc ion binding"/>
    <property type="evidence" value="ECO:0007669"/>
    <property type="project" value="UniProtKB-KW"/>
</dbReference>
<keyword evidence="2" id="KW-0479">Metal-binding</keyword>
<feature type="region of interest" description="Disordered" evidence="8">
    <location>
        <begin position="369"/>
        <end position="389"/>
    </location>
</feature>
<keyword evidence="11" id="KW-1185">Reference proteome</keyword>
<evidence type="ECO:0000259" key="9">
    <source>
        <dbReference type="PROSITE" id="PS52027"/>
    </source>
</evidence>
<dbReference type="InterPro" id="IPR026104">
    <property type="entry name" value="ZNF_C2HC_dom_1C"/>
</dbReference>
<reference evidence="10" key="2">
    <citation type="submission" date="2025-08" db="UniProtKB">
        <authorList>
            <consortium name="Ensembl"/>
        </authorList>
    </citation>
    <scope>IDENTIFICATION</scope>
</reference>
<dbReference type="OMA" id="WGRSQEN"/>
<feature type="domain" description="C2HC/C3H-type" evidence="9">
    <location>
        <begin position="351"/>
        <end position="380"/>
    </location>
</feature>
<organism evidence="10 11">
    <name type="scientific">Latimeria chalumnae</name>
    <name type="common">Coelacanth</name>
    <dbReference type="NCBI Taxonomy" id="7897"/>
    <lineage>
        <taxon>Eukaryota</taxon>
        <taxon>Metazoa</taxon>
        <taxon>Chordata</taxon>
        <taxon>Craniata</taxon>
        <taxon>Vertebrata</taxon>
        <taxon>Euteleostomi</taxon>
        <taxon>Coelacanthiformes</taxon>
        <taxon>Coelacanthidae</taxon>
        <taxon>Latimeria</taxon>
    </lineage>
</organism>
<dbReference type="eggNOG" id="KOG3940">
    <property type="taxonomic scope" value="Eukaryota"/>
</dbReference>
<feature type="region of interest" description="Disordered" evidence="8">
    <location>
        <begin position="27"/>
        <end position="56"/>
    </location>
</feature>
<dbReference type="FunCoup" id="H3BG16">
    <property type="interactions" value="27"/>
</dbReference>
<evidence type="ECO:0000256" key="3">
    <source>
        <dbReference type="ARBA" id="ARBA00022771"/>
    </source>
</evidence>
<dbReference type="Bgee" id="ENSLACG00000018306">
    <property type="expression patterns" value="Expressed in post-anal tail muscle and 2 other cell types or tissues"/>
</dbReference>
<proteinExistence type="inferred from homology"/>
<feature type="coiled-coil region" evidence="7">
    <location>
        <begin position="85"/>
        <end position="145"/>
    </location>
</feature>
<dbReference type="Ensembl" id="ENSLACT00000020977.1">
    <property type="protein sequence ID" value="ENSLACP00000020837.1"/>
    <property type="gene ID" value="ENSLACG00000018306.1"/>
</dbReference>
<dbReference type="HOGENOM" id="CLU_039058_1_0_1"/>
<feature type="compositionally biased region" description="Basic and acidic residues" evidence="8">
    <location>
        <begin position="369"/>
        <end position="378"/>
    </location>
</feature>